<protein>
    <submittedName>
        <fullName evidence="1 2">Uncharacterized protein</fullName>
    </submittedName>
</protein>
<reference evidence="1" key="2">
    <citation type="submission" date="2016-05" db="EMBL/GenBank/DDBJ databases">
        <title>Comparative analysis highlights variable genome content of wheat rusts and divergence of the mating loci.</title>
        <authorList>
            <person name="Cuomo C.A."/>
            <person name="Bakkeren G."/>
            <person name="Szabo L."/>
            <person name="Khalil H."/>
            <person name="Joly D."/>
            <person name="Goldberg J."/>
            <person name="Young S."/>
            <person name="Zeng Q."/>
            <person name="Fellers J."/>
        </authorList>
    </citation>
    <scope>NUCLEOTIDE SEQUENCE [LARGE SCALE GENOMIC DNA]</scope>
    <source>
        <strain evidence="1">1-1 BBBD Race 1</strain>
    </source>
</reference>
<sequence length="179" mass="19838">MCALRAIVLNDLRMSEHDLRMILNGYPASLRTLQLCNPANSLQRPGLYRILTECISPALESLTLEVGDRWGEWVYPNSAGTVLGWDRCEISFEAFAQALTSHIVPSPQRPPASQLDAPSDAETRRARWLPELKCCSIYNLPSLQPNALVLANPLFRTAPSHFALPFGRQPSTCPPTPSI</sequence>
<proteinExistence type="predicted"/>
<evidence type="ECO:0000313" key="2">
    <source>
        <dbReference type="EnsemblFungi" id="PTTG_11747-t43_1-p1"/>
    </source>
</evidence>
<keyword evidence="3" id="KW-1185">Reference proteome</keyword>
<reference evidence="1" key="1">
    <citation type="submission" date="2009-11" db="EMBL/GenBank/DDBJ databases">
        <authorList>
            <consortium name="The Broad Institute Genome Sequencing Platform"/>
            <person name="Ward D."/>
            <person name="Feldgarden M."/>
            <person name="Earl A."/>
            <person name="Young S.K."/>
            <person name="Zeng Q."/>
            <person name="Koehrsen M."/>
            <person name="Alvarado L."/>
            <person name="Berlin A."/>
            <person name="Bochicchio J."/>
            <person name="Borenstein D."/>
            <person name="Chapman S.B."/>
            <person name="Chen Z."/>
            <person name="Engels R."/>
            <person name="Freedman E."/>
            <person name="Gellesch M."/>
            <person name="Goldberg J."/>
            <person name="Griggs A."/>
            <person name="Gujja S."/>
            <person name="Heilman E."/>
            <person name="Heiman D."/>
            <person name="Hepburn T."/>
            <person name="Howarth C."/>
            <person name="Jen D."/>
            <person name="Larson L."/>
            <person name="Lewis B."/>
            <person name="Mehta T."/>
            <person name="Park D."/>
            <person name="Pearson M."/>
            <person name="Roberts A."/>
            <person name="Saif S."/>
            <person name="Shea T."/>
            <person name="Shenoy N."/>
            <person name="Sisk P."/>
            <person name="Stolte C."/>
            <person name="Sykes S."/>
            <person name="Thomson T."/>
            <person name="Walk T."/>
            <person name="White J."/>
            <person name="Yandava C."/>
            <person name="Izard J."/>
            <person name="Baranova O.V."/>
            <person name="Blanton J.M."/>
            <person name="Tanner A.C."/>
            <person name="Dewhirst F.E."/>
            <person name="Haas B."/>
            <person name="Nusbaum C."/>
            <person name="Birren B."/>
        </authorList>
    </citation>
    <scope>NUCLEOTIDE SEQUENCE [LARGE SCALE GENOMIC DNA]</scope>
    <source>
        <strain evidence="1">1-1 BBBD Race 1</strain>
    </source>
</reference>
<reference evidence="2 3" key="3">
    <citation type="journal article" date="2017" name="G3 (Bethesda)">
        <title>Comparative analysis highlights variable genome content of wheat rusts and divergence of the mating loci.</title>
        <authorList>
            <person name="Cuomo C.A."/>
            <person name="Bakkeren G."/>
            <person name="Khalil H.B."/>
            <person name="Panwar V."/>
            <person name="Joly D."/>
            <person name="Linning R."/>
            <person name="Sakthikumar S."/>
            <person name="Song X."/>
            <person name="Adiconis X."/>
            <person name="Fan L."/>
            <person name="Goldberg J.M."/>
            <person name="Levin J.Z."/>
            <person name="Young S."/>
            <person name="Zeng Q."/>
            <person name="Anikster Y."/>
            <person name="Bruce M."/>
            <person name="Wang M."/>
            <person name="Yin C."/>
            <person name="McCallum B."/>
            <person name="Szabo L.J."/>
            <person name="Hulbert S."/>
            <person name="Chen X."/>
            <person name="Fellers J.P."/>
        </authorList>
    </citation>
    <scope>NUCLEOTIDE SEQUENCE</scope>
    <source>
        <strain evidence="3">Isolate 1-1 / race 1 (BBBD)</strain>
        <strain evidence="2">isolate 1-1 / race 1 (BBBD)</strain>
    </source>
</reference>
<reference evidence="2" key="4">
    <citation type="submission" date="2025-05" db="UniProtKB">
        <authorList>
            <consortium name="EnsemblFungi"/>
        </authorList>
    </citation>
    <scope>IDENTIFICATION</scope>
    <source>
        <strain evidence="2">isolate 1-1 / race 1 (BBBD)</strain>
    </source>
</reference>
<dbReference type="Proteomes" id="UP000005240">
    <property type="component" value="Unassembled WGS sequence"/>
</dbReference>
<evidence type="ECO:0000313" key="1">
    <source>
        <dbReference type="EMBL" id="OAV94857.1"/>
    </source>
</evidence>
<name>A0A180GPV6_PUCT1</name>
<dbReference type="AlphaFoldDB" id="A0A180GPV6"/>
<accession>A0A180GPV6</accession>
<dbReference type="EnsemblFungi" id="PTTG_11747-t43_1">
    <property type="protein sequence ID" value="PTTG_11747-t43_1-p1"/>
    <property type="gene ID" value="PTTG_11747"/>
</dbReference>
<gene>
    <name evidence="1" type="ORF">PTTG_11747</name>
</gene>
<organism evidence="1">
    <name type="scientific">Puccinia triticina (isolate 1-1 / race 1 (BBBD))</name>
    <name type="common">Brown leaf rust fungus</name>
    <dbReference type="NCBI Taxonomy" id="630390"/>
    <lineage>
        <taxon>Eukaryota</taxon>
        <taxon>Fungi</taxon>
        <taxon>Dikarya</taxon>
        <taxon>Basidiomycota</taxon>
        <taxon>Pucciniomycotina</taxon>
        <taxon>Pucciniomycetes</taxon>
        <taxon>Pucciniales</taxon>
        <taxon>Pucciniaceae</taxon>
        <taxon>Puccinia</taxon>
    </lineage>
</organism>
<evidence type="ECO:0000313" key="3">
    <source>
        <dbReference type="Proteomes" id="UP000005240"/>
    </source>
</evidence>
<dbReference type="VEuPathDB" id="FungiDB:PTTG_11747"/>
<dbReference type="EMBL" id="ADAS02000035">
    <property type="protein sequence ID" value="OAV94857.1"/>
    <property type="molecule type" value="Genomic_DNA"/>
</dbReference>